<reference evidence="1 2" key="1">
    <citation type="submission" date="2022-07" db="EMBL/GenBank/DDBJ databases">
        <title>Mucilaginibacter sp. JC4.</title>
        <authorList>
            <person name="Le V."/>
            <person name="Ko S.-R."/>
            <person name="Ahn C.-Y."/>
            <person name="Oh H.-M."/>
        </authorList>
    </citation>
    <scope>NUCLEOTIDE SEQUENCE [LARGE SCALE GENOMIC DNA]</scope>
    <source>
        <strain evidence="1 2">JC4</strain>
    </source>
</reference>
<dbReference type="Proteomes" id="UP001204376">
    <property type="component" value="Unassembled WGS sequence"/>
</dbReference>
<comment type="caution">
    <text evidence="1">The sequence shown here is derived from an EMBL/GenBank/DDBJ whole genome shotgun (WGS) entry which is preliminary data.</text>
</comment>
<keyword evidence="2" id="KW-1185">Reference proteome</keyword>
<evidence type="ECO:0000313" key="2">
    <source>
        <dbReference type="Proteomes" id="UP001204376"/>
    </source>
</evidence>
<evidence type="ECO:0000313" key="1">
    <source>
        <dbReference type="EMBL" id="MCQ6957068.1"/>
    </source>
</evidence>
<name>A0ABT1SZB9_9SPHI</name>
<organism evidence="1 2">
    <name type="scientific">Mucilaginibacter aquariorum</name>
    <dbReference type="NCBI Taxonomy" id="2967225"/>
    <lineage>
        <taxon>Bacteria</taxon>
        <taxon>Pseudomonadati</taxon>
        <taxon>Bacteroidota</taxon>
        <taxon>Sphingobacteriia</taxon>
        <taxon>Sphingobacteriales</taxon>
        <taxon>Sphingobacteriaceae</taxon>
        <taxon>Mucilaginibacter</taxon>
    </lineage>
</organism>
<accession>A0ABT1SZB9</accession>
<protein>
    <submittedName>
        <fullName evidence="1">Uncharacterized protein</fullName>
    </submittedName>
</protein>
<gene>
    <name evidence="1" type="ORF">NPE20_03830</name>
</gene>
<dbReference type="EMBL" id="JANHOH010000001">
    <property type="protein sequence ID" value="MCQ6957068.1"/>
    <property type="molecule type" value="Genomic_DNA"/>
</dbReference>
<proteinExistence type="predicted"/>
<dbReference type="RefSeq" id="WP_256537278.1">
    <property type="nucleotide sequence ID" value="NZ_JANHOH010000001.1"/>
</dbReference>
<sequence>MNDIYEIAEHDGYEMITCPKRKLQIQVIHIERVPEDLPEDAHIAFATVLPGVKPLGNKLNMEILTAFCIIEPELIDFEPYFVHPVLIMNAIHDYFGRIFKCAFDKIEYSPAYQRSFIDTMSLEPEKMSFELRGYMSRHISEEQLDFFQWKEKHLQPLLN</sequence>